<feature type="transmembrane region" description="Helical" evidence="1">
    <location>
        <begin position="16"/>
        <end position="39"/>
    </location>
</feature>
<dbReference type="AlphaFoldDB" id="A0A5P2HGU2"/>
<gene>
    <name evidence="2" type="ORF">FOB72_29225</name>
</gene>
<dbReference type="EMBL" id="CP044067">
    <property type="protein sequence ID" value="QET06773.1"/>
    <property type="molecule type" value="Genomic_DNA"/>
</dbReference>
<sequence>MSADDRARAGPVPRGFTLIEMLTVVVILGVLTAIAMPLYREHASAARRAYARATLMDIAARQARYMALQGVYADKAGQLGLPGRFPLDVLDGQPGGPLPAGARRVVWYRVSMTLRNNGEGYIASAQPVDGQRDDRCGTFTLDDAGRQSTFGGSLRPSECW</sequence>
<dbReference type="NCBIfam" id="TIGR02532">
    <property type="entry name" value="IV_pilin_GFxxxE"/>
    <property type="match status" value="1"/>
</dbReference>
<dbReference type="InterPro" id="IPR012902">
    <property type="entry name" value="N_methyl_site"/>
</dbReference>
<evidence type="ECO:0000256" key="1">
    <source>
        <dbReference type="SAM" id="Phobius"/>
    </source>
</evidence>
<keyword evidence="1" id="KW-0812">Transmembrane</keyword>
<dbReference type="Gene3D" id="3.30.700.10">
    <property type="entry name" value="Glycoprotein, Type 4 Pilin"/>
    <property type="match status" value="1"/>
</dbReference>
<dbReference type="OrthoDB" id="8592370at2"/>
<keyword evidence="1" id="KW-0472">Membrane</keyword>
<dbReference type="Pfam" id="PF16732">
    <property type="entry name" value="ComP_DUS"/>
    <property type="match status" value="1"/>
</dbReference>
<dbReference type="PROSITE" id="PS00409">
    <property type="entry name" value="PROKAR_NTER_METHYL"/>
    <property type="match status" value="1"/>
</dbReference>
<accession>A0A5P2HGU2</accession>
<protein>
    <submittedName>
        <fullName evidence="2">Prepilin-type N-terminal cleavage/methylation domain-containing protein</fullName>
    </submittedName>
</protein>
<dbReference type="InterPro" id="IPR031982">
    <property type="entry name" value="PilE-like"/>
</dbReference>
<dbReference type="GO" id="GO:0043683">
    <property type="term" value="P:type IV pilus assembly"/>
    <property type="evidence" value="ECO:0007669"/>
    <property type="project" value="InterPro"/>
</dbReference>
<evidence type="ECO:0000313" key="2">
    <source>
        <dbReference type="EMBL" id="QET06773.1"/>
    </source>
</evidence>
<dbReference type="InterPro" id="IPR045584">
    <property type="entry name" value="Pilin-like"/>
</dbReference>
<organism evidence="2 3">
    <name type="scientific">Cupriavidus pauculus</name>
    <dbReference type="NCBI Taxonomy" id="82633"/>
    <lineage>
        <taxon>Bacteria</taxon>
        <taxon>Pseudomonadati</taxon>
        <taxon>Pseudomonadota</taxon>
        <taxon>Betaproteobacteria</taxon>
        <taxon>Burkholderiales</taxon>
        <taxon>Burkholderiaceae</taxon>
        <taxon>Cupriavidus</taxon>
    </lineage>
</organism>
<dbReference type="Pfam" id="PF07963">
    <property type="entry name" value="N_methyl"/>
    <property type="match status" value="1"/>
</dbReference>
<proteinExistence type="predicted"/>
<name>A0A5P2HGU2_9BURK</name>
<evidence type="ECO:0000313" key="3">
    <source>
        <dbReference type="Proteomes" id="UP000322822"/>
    </source>
</evidence>
<keyword evidence="1" id="KW-1133">Transmembrane helix</keyword>
<dbReference type="RefSeq" id="WP_150377548.1">
    <property type="nucleotide sequence ID" value="NZ_CP044067.1"/>
</dbReference>
<reference evidence="2 3" key="1">
    <citation type="submission" date="2019-09" db="EMBL/GenBank/DDBJ databases">
        <title>FDA dAtabase for Regulatory Grade micrObial Sequences (FDA-ARGOS): Supporting development and validation of Infectious Disease Dx tests.</title>
        <authorList>
            <person name="Sciortino C."/>
            <person name="Tallon L."/>
            <person name="Sadzewicz L."/>
            <person name="Vavikolanu K."/>
            <person name="Mehta A."/>
            <person name="Aluvathingal J."/>
            <person name="Nadendla S."/>
            <person name="Nandy P."/>
            <person name="Geyer C."/>
            <person name="Yan Y."/>
            <person name="Sichtig H."/>
        </authorList>
    </citation>
    <scope>NUCLEOTIDE SEQUENCE [LARGE SCALE GENOMIC DNA]</scope>
    <source>
        <strain evidence="2 3">FDAARGOS_664</strain>
    </source>
</reference>
<dbReference type="SUPFAM" id="SSF54523">
    <property type="entry name" value="Pili subunits"/>
    <property type="match status" value="1"/>
</dbReference>
<dbReference type="Proteomes" id="UP000322822">
    <property type="component" value="Chromosome 2"/>
</dbReference>